<dbReference type="EMBL" id="BART01037537">
    <property type="protein sequence ID" value="GAH08537.1"/>
    <property type="molecule type" value="Genomic_DNA"/>
</dbReference>
<proteinExistence type="predicted"/>
<evidence type="ECO:0008006" key="2">
    <source>
        <dbReference type="Google" id="ProtNLM"/>
    </source>
</evidence>
<evidence type="ECO:0000313" key="1">
    <source>
        <dbReference type="EMBL" id="GAH08537.1"/>
    </source>
</evidence>
<protein>
    <recommendedName>
        <fullName evidence="2">D-isomer specific 2-hydroxyacid dehydrogenase NAD-binding domain-containing protein</fullName>
    </recommendedName>
</protein>
<sequence length="66" mass="7792">RRGEYVSPLFTLENVVISPHYAGHTYDTWLRRIEMGYQNIVRIANGEEPLYVVNKDVLHSKEKRCE</sequence>
<dbReference type="AlphaFoldDB" id="X1CLB7"/>
<gene>
    <name evidence="1" type="ORF">S01H4_62753</name>
</gene>
<organism evidence="1">
    <name type="scientific">marine sediment metagenome</name>
    <dbReference type="NCBI Taxonomy" id="412755"/>
    <lineage>
        <taxon>unclassified sequences</taxon>
        <taxon>metagenomes</taxon>
        <taxon>ecological metagenomes</taxon>
    </lineage>
</organism>
<feature type="non-terminal residue" evidence="1">
    <location>
        <position position="1"/>
    </location>
</feature>
<comment type="caution">
    <text evidence="1">The sequence shown here is derived from an EMBL/GenBank/DDBJ whole genome shotgun (WGS) entry which is preliminary data.</text>
</comment>
<name>X1CLB7_9ZZZZ</name>
<reference evidence="1" key="1">
    <citation type="journal article" date="2014" name="Front. Microbiol.">
        <title>High frequency of phylogenetically diverse reductive dehalogenase-homologous genes in deep subseafloor sedimentary metagenomes.</title>
        <authorList>
            <person name="Kawai M."/>
            <person name="Futagami T."/>
            <person name="Toyoda A."/>
            <person name="Takaki Y."/>
            <person name="Nishi S."/>
            <person name="Hori S."/>
            <person name="Arai W."/>
            <person name="Tsubouchi T."/>
            <person name="Morono Y."/>
            <person name="Uchiyama I."/>
            <person name="Ito T."/>
            <person name="Fujiyama A."/>
            <person name="Inagaki F."/>
            <person name="Takami H."/>
        </authorList>
    </citation>
    <scope>NUCLEOTIDE SEQUENCE</scope>
    <source>
        <strain evidence="1">Expedition CK06-06</strain>
    </source>
</reference>
<accession>X1CLB7</accession>